<comment type="caution">
    <text evidence="2">The sequence shown here is derived from an EMBL/GenBank/DDBJ whole genome shotgun (WGS) entry which is preliminary data.</text>
</comment>
<dbReference type="AlphaFoldDB" id="A0ABD4SYW1"/>
<evidence type="ECO:0008006" key="4">
    <source>
        <dbReference type="Google" id="ProtNLM"/>
    </source>
</evidence>
<name>A0ABD4SYW1_9CYAN</name>
<keyword evidence="1" id="KW-0812">Transmembrane</keyword>
<feature type="transmembrane region" description="Helical" evidence="1">
    <location>
        <begin position="249"/>
        <end position="266"/>
    </location>
</feature>
<dbReference type="Proteomes" id="UP000031561">
    <property type="component" value="Unassembled WGS sequence"/>
</dbReference>
<proteinExistence type="predicted"/>
<feature type="transmembrane region" description="Helical" evidence="1">
    <location>
        <begin position="226"/>
        <end position="243"/>
    </location>
</feature>
<protein>
    <recommendedName>
        <fullName evidence="4">DUF2339 domain-containing protein</fullName>
    </recommendedName>
</protein>
<organism evidence="2 3">
    <name type="scientific">Lyngbya confervoides BDU141951</name>
    <dbReference type="NCBI Taxonomy" id="1574623"/>
    <lineage>
        <taxon>Bacteria</taxon>
        <taxon>Bacillati</taxon>
        <taxon>Cyanobacteriota</taxon>
        <taxon>Cyanophyceae</taxon>
        <taxon>Oscillatoriophycideae</taxon>
        <taxon>Oscillatoriales</taxon>
        <taxon>Microcoleaceae</taxon>
        <taxon>Lyngbya</taxon>
    </lineage>
</organism>
<feature type="transmembrane region" description="Helical" evidence="1">
    <location>
        <begin position="32"/>
        <end position="51"/>
    </location>
</feature>
<feature type="transmembrane region" description="Helical" evidence="1">
    <location>
        <begin position="300"/>
        <end position="321"/>
    </location>
</feature>
<accession>A0ABD4SYW1</accession>
<keyword evidence="1" id="KW-0472">Membrane</keyword>
<gene>
    <name evidence="2" type="ORF">QQ91_0001200</name>
</gene>
<feature type="transmembrane region" description="Helical" evidence="1">
    <location>
        <begin position="58"/>
        <end position="75"/>
    </location>
</feature>
<keyword evidence="3" id="KW-1185">Reference proteome</keyword>
<sequence length="338" mass="38225">FGTLVRHHSLPNSLIVGYFIDWKSLTPGETGWINLAMVHLPLLFTLLYLPLAHWCQSRVLYGLWAVGFATIFFGSRDPAAAWTTSPAPIAMAWALTLPPALLWAYHANLWSALRSTLRSTLRLRLFPRSSVPLAGPKGRQSRDPFQAIGQSISCWWISLITYWFSFRWLWQMDRWLGVERNLQNPHLAWLSLSFLAYFILTLLAWGHLIHRRQPVPKALWLNSRSLLGLLGLQWGVVFFHLQGATLSRVGPVAMNSILFFLAFALLHDGLLLGIRHRFWGGMSLLVLGIISRMFEYNTGLILKAIVLILCGIGVIAAGLWFEAQSRSSHSPPALLPER</sequence>
<evidence type="ECO:0000313" key="3">
    <source>
        <dbReference type="Proteomes" id="UP000031561"/>
    </source>
</evidence>
<feature type="transmembrane region" description="Helical" evidence="1">
    <location>
        <begin position="87"/>
        <end position="105"/>
    </location>
</feature>
<reference evidence="2 3" key="1">
    <citation type="journal article" date="2015" name="Genome Announc.">
        <title>Draft Genome Sequence of Filamentous Marine Cyanobacterium Lyngbya confervoides Strain BDU141951.</title>
        <authorList>
            <person name="Chandrababunaidu M.M."/>
            <person name="Sen D."/>
            <person name="Tripathy S."/>
        </authorList>
    </citation>
    <scope>NUCLEOTIDE SEQUENCE [LARGE SCALE GENOMIC DNA]</scope>
    <source>
        <strain evidence="2 3">BDU141951</strain>
    </source>
</reference>
<dbReference type="EMBL" id="JTHE03000008">
    <property type="protein sequence ID" value="MCM1981448.1"/>
    <property type="molecule type" value="Genomic_DNA"/>
</dbReference>
<feature type="non-terminal residue" evidence="2">
    <location>
        <position position="1"/>
    </location>
</feature>
<feature type="transmembrane region" description="Helical" evidence="1">
    <location>
        <begin position="147"/>
        <end position="166"/>
    </location>
</feature>
<keyword evidence="1" id="KW-1133">Transmembrane helix</keyword>
<feature type="transmembrane region" description="Helical" evidence="1">
    <location>
        <begin position="186"/>
        <end position="205"/>
    </location>
</feature>
<evidence type="ECO:0000256" key="1">
    <source>
        <dbReference type="SAM" id="Phobius"/>
    </source>
</evidence>
<evidence type="ECO:0000313" key="2">
    <source>
        <dbReference type="EMBL" id="MCM1981448.1"/>
    </source>
</evidence>